<dbReference type="Gene3D" id="2.60.120.650">
    <property type="entry name" value="Cupin"/>
    <property type="match status" value="1"/>
</dbReference>
<evidence type="ECO:0000313" key="3">
    <source>
        <dbReference type="Proteomes" id="UP000292702"/>
    </source>
</evidence>
<proteinExistence type="predicted"/>
<feature type="region of interest" description="Disordered" evidence="1">
    <location>
        <begin position="276"/>
        <end position="332"/>
    </location>
</feature>
<feature type="compositionally biased region" description="Polar residues" evidence="1">
    <location>
        <begin position="855"/>
        <end position="873"/>
    </location>
</feature>
<evidence type="ECO:0000256" key="1">
    <source>
        <dbReference type="SAM" id="MobiDB-lite"/>
    </source>
</evidence>
<feature type="compositionally biased region" description="Polar residues" evidence="1">
    <location>
        <begin position="276"/>
        <end position="301"/>
    </location>
</feature>
<name>A0A4R0R8L0_9APHY</name>
<dbReference type="OrthoDB" id="2635829at2759"/>
<protein>
    <recommendedName>
        <fullName evidence="4">JmjC domain-containing protein</fullName>
    </recommendedName>
</protein>
<feature type="compositionally biased region" description="Basic and acidic residues" evidence="1">
    <location>
        <begin position="112"/>
        <end position="121"/>
    </location>
</feature>
<dbReference type="EMBL" id="RWJN01000274">
    <property type="protein sequence ID" value="TCD63812.1"/>
    <property type="molecule type" value="Genomic_DNA"/>
</dbReference>
<feature type="compositionally biased region" description="Basic and acidic residues" evidence="1">
    <location>
        <begin position="49"/>
        <end position="70"/>
    </location>
</feature>
<gene>
    <name evidence="2" type="ORF">EIP91_004934</name>
</gene>
<feature type="region of interest" description="Disordered" evidence="1">
    <location>
        <begin position="1"/>
        <end position="213"/>
    </location>
</feature>
<keyword evidence="3" id="KW-1185">Reference proteome</keyword>
<reference evidence="2 3" key="1">
    <citation type="submission" date="2018-11" db="EMBL/GenBank/DDBJ databases">
        <title>Genome assembly of Steccherinum ochraceum LE-BIN_3174, the white-rot fungus of the Steccherinaceae family (The Residual Polyporoid clade, Polyporales, Basidiomycota).</title>
        <authorList>
            <person name="Fedorova T.V."/>
            <person name="Glazunova O.A."/>
            <person name="Landesman E.O."/>
            <person name="Moiseenko K.V."/>
            <person name="Psurtseva N.V."/>
            <person name="Savinova O.S."/>
            <person name="Shakhova N.V."/>
            <person name="Tyazhelova T.V."/>
            <person name="Vasina D.V."/>
        </authorList>
    </citation>
    <scope>NUCLEOTIDE SEQUENCE [LARGE SCALE GENOMIC DNA]</scope>
    <source>
        <strain evidence="2 3">LE-BIN_3174</strain>
    </source>
</reference>
<sequence>MADSPMKSMMVNTFERPPTPPGKKKGPGTNVKVDTTSWEPKAAHKWLKKRDSGRDSSQRYRDKIKAEKAARKALASPNDPSATLSVHREQGGSLAQAIPDWTSGDAFPDVSRVYREHDGPSGREIVLGFDVQAAHESDGKRKANSPTPDAPAPQKRRQRSKPTVASFSAPEMPIAGPSSSHIAPPPSGRTSSPYAFSLPTHPDATSSNLIDVASRSRLTTTHVDSGVPPPIHPSYPWYGQGDAARDASFVPMPAFSTAAHSDRQDHNNVGVQTEELTPATNDTSVQTEQSIPTSHATSVQTDAIPPPPPRADQPGSYAYTEDPLRPKDLRSWQGQPYKSKAEDVFWPGGWVTKAPYQEDPKRPGVNIIPHDTKHTQLLARKVNDASQGSKYVQVFYYDKAEDPETCARKFARLLAEGISLHLIGFPKLFEETYLKWTIESFYSWLGVSKSQPYEAQDAFKRTNNGVKNENKPIHRNTQMEDFLDDVNLRAETVTSAIMDAPAVKSNVPLFVGALDHGHTAHMRNFHGDMYRRSIPSDVHHSENWCLYHTGGYFTYTHKDAEALGTWIRIVSGVKGWIFINTDDVKAAKNRKTFEDACEKVEANSVHCPDGVHRDMVWAYPGDILIQAPGQYHEVFTPIPTVTTGGHFYSLETMHLTEVELYYQHCTNATDTNHRHHSASLTAVMMINSLKDKGPQWYPKKSLMGLCLLITSPDTHYKHVYRDPDWHFRVAMQRQAAKKKKVKALPDVERMNDGVQALANARILQEKLGFEYTFKLNSKNKKYSNYAFSGKGLYDPGERVFLTADILDMFNQPVPDRQGEVHYDSSDYGPYKRKLAPKHPKDSSADDSDESESDTPLATTSKVSAGSSHSQNTLRVAKRARPRRILSPEAASLEEEEVDEGDKGDVEDSDGDL</sequence>
<evidence type="ECO:0008006" key="4">
    <source>
        <dbReference type="Google" id="ProtNLM"/>
    </source>
</evidence>
<dbReference type="AlphaFoldDB" id="A0A4R0R8L0"/>
<comment type="caution">
    <text evidence="2">The sequence shown here is derived from an EMBL/GenBank/DDBJ whole genome shotgun (WGS) entry which is preliminary data.</text>
</comment>
<dbReference type="STRING" id="92696.A0A4R0R8L0"/>
<dbReference type="Proteomes" id="UP000292702">
    <property type="component" value="Unassembled WGS sequence"/>
</dbReference>
<accession>A0A4R0R8L0</accession>
<organism evidence="2 3">
    <name type="scientific">Steccherinum ochraceum</name>
    <dbReference type="NCBI Taxonomy" id="92696"/>
    <lineage>
        <taxon>Eukaryota</taxon>
        <taxon>Fungi</taxon>
        <taxon>Dikarya</taxon>
        <taxon>Basidiomycota</taxon>
        <taxon>Agaricomycotina</taxon>
        <taxon>Agaricomycetes</taxon>
        <taxon>Polyporales</taxon>
        <taxon>Steccherinaceae</taxon>
        <taxon>Steccherinum</taxon>
    </lineage>
</organism>
<feature type="region of interest" description="Disordered" evidence="1">
    <location>
        <begin position="812"/>
        <end position="912"/>
    </location>
</feature>
<evidence type="ECO:0000313" key="2">
    <source>
        <dbReference type="EMBL" id="TCD63812.1"/>
    </source>
</evidence>
<dbReference type="SUPFAM" id="SSF51197">
    <property type="entry name" value="Clavaminate synthase-like"/>
    <property type="match status" value="1"/>
</dbReference>